<evidence type="ECO:0000313" key="1">
    <source>
        <dbReference type="EMBL" id="MFC5409301.1"/>
    </source>
</evidence>
<keyword evidence="2" id="KW-1185">Reference proteome</keyword>
<dbReference type="EMBL" id="JBHSMA010000002">
    <property type="protein sequence ID" value="MFC5409301.1"/>
    <property type="molecule type" value="Genomic_DNA"/>
</dbReference>
<protein>
    <submittedName>
        <fullName evidence="1">Uncharacterized protein</fullName>
    </submittedName>
</protein>
<dbReference type="Proteomes" id="UP001596106">
    <property type="component" value="Unassembled WGS sequence"/>
</dbReference>
<sequence>MITDREGEGPNSGFSDGEEVAVRMLLKHKNRRTPAVFVFDA</sequence>
<reference evidence="2" key="1">
    <citation type="journal article" date="2019" name="Int. J. Syst. Evol. Microbiol.">
        <title>The Global Catalogue of Microorganisms (GCM) 10K type strain sequencing project: providing services to taxonomists for standard genome sequencing and annotation.</title>
        <authorList>
            <consortium name="The Broad Institute Genomics Platform"/>
            <consortium name="The Broad Institute Genome Sequencing Center for Infectious Disease"/>
            <person name="Wu L."/>
            <person name="Ma J."/>
        </authorList>
    </citation>
    <scope>NUCLEOTIDE SEQUENCE [LARGE SCALE GENOMIC DNA]</scope>
    <source>
        <strain evidence="2">CCUG 55250</strain>
    </source>
</reference>
<comment type="caution">
    <text evidence="1">The sequence shown here is derived from an EMBL/GenBank/DDBJ whole genome shotgun (WGS) entry which is preliminary data.</text>
</comment>
<proteinExistence type="predicted"/>
<organism evidence="1 2">
    <name type="scientific">Larkinella bovis</name>
    <dbReference type="NCBI Taxonomy" id="683041"/>
    <lineage>
        <taxon>Bacteria</taxon>
        <taxon>Pseudomonadati</taxon>
        <taxon>Bacteroidota</taxon>
        <taxon>Cytophagia</taxon>
        <taxon>Cytophagales</taxon>
        <taxon>Spirosomataceae</taxon>
        <taxon>Larkinella</taxon>
    </lineage>
</organism>
<gene>
    <name evidence="1" type="ORF">ACFPMF_08295</name>
</gene>
<dbReference type="RefSeq" id="WP_379843035.1">
    <property type="nucleotide sequence ID" value="NZ_JBHSMA010000002.1"/>
</dbReference>
<name>A0ABW0I700_9BACT</name>
<evidence type="ECO:0000313" key="2">
    <source>
        <dbReference type="Proteomes" id="UP001596106"/>
    </source>
</evidence>
<accession>A0ABW0I700</accession>